<feature type="region of interest" description="Disordered" evidence="4">
    <location>
        <begin position="22"/>
        <end position="45"/>
    </location>
</feature>
<organism evidence="6">
    <name type="scientific">marine sediment metagenome</name>
    <dbReference type="NCBI Taxonomy" id="412755"/>
    <lineage>
        <taxon>unclassified sequences</taxon>
        <taxon>metagenomes</taxon>
        <taxon>ecological metagenomes</taxon>
    </lineage>
</organism>
<evidence type="ECO:0008006" key="7">
    <source>
        <dbReference type="Google" id="ProtNLM"/>
    </source>
</evidence>
<dbReference type="InterPro" id="IPR021137">
    <property type="entry name" value="Ribosomal_bL35-like"/>
</dbReference>
<dbReference type="GO" id="GO:0003735">
    <property type="term" value="F:structural constituent of ribosome"/>
    <property type="evidence" value="ECO:0007669"/>
    <property type="project" value="InterPro"/>
</dbReference>
<evidence type="ECO:0000313" key="5">
    <source>
        <dbReference type="EMBL" id="GAG56912.1"/>
    </source>
</evidence>
<dbReference type="FunFam" id="4.10.410.60:FF:000001">
    <property type="entry name" value="50S ribosomal protein L35"/>
    <property type="match status" value="1"/>
</dbReference>
<gene>
    <name evidence="5" type="ORF">S01H4_11682</name>
    <name evidence="6" type="ORF">S03H2_36063</name>
</gene>
<dbReference type="PANTHER" id="PTHR33343">
    <property type="entry name" value="54S RIBOSOMAL PROTEIN BL35M"/>
    <property type="match status" value="1"/>
</dbReference>
<dbReference type="GO" id="GO:0006412">
    <property type="term" value="P:translation"/>
    <property type="evidence" value="ECO:0007669"/>
    <property type="project" value="InterPro"/>
</dbReference>
<feature type="compositionally biased region" description="Basic residues" evidence="4">
    <location>
        <begin position="32"/>
        <end position="45"/>
    </location>
</feature>
<comment type="similarity">
    <text evidence="1">Belongs to the bacterial ribosomal protein bL35 family.</text>
</comment>
<evidence type="ECO:0000256" key="4">
    <source>
        <dbReference type="SAM" id="MobiDB-lite"/>
    </source>
</evidence>
<dbReference type="GO" id="GO:0015934">
    <property type="term" value="C:large ribosomal subunit"/>
    <property type="evidence" value="ECO:0007669"/>
    <property type="project" value="TreeGrafter"/>
</dbReference>
<comment type="caution">
    <text evidence="6">The sequence shown here is derived from an EMBL/GenBank/DDBJ whole genome shotgun (WGS) entry which is preliminary data.</text>
</comment>
<name>X1HGP8_9ZZZZ</name>
<dbReference type="PRINTS" id="PR00064">
    <property type="entry name" value="RIBOSOMALL35"/>
</dbReference>
<keyword evidence="3" id="KW-0687">Ribonucleoprotein</keyword>
<dbReference type="EMBL" id="BARU01022108">
    <property type="protein sequence ID" value="GAH52979.1"/>
    <property type="molecule type" value="Genomic_DNA"/>
</dbReference>
<proteinExistence type="inferred from homology"/>
<reference evidence="6" key="1">
    <citation type="journal article" date="2014" name="Front. Microbiol.">
        <title>High frequency of phylogenetically diverse reductive dehalogenase-homologous genes in deep subseafloor sedimentary metagenomes.</title>
        <authorList>
            <person name="Kawai M."/>
            <person name="Futagami T."/>
            <person name="Toyoda A."/>
            <person name="Takaki Y."/>
            <person name="Nishi S."/>
            <person name="Hori S."/>
            <person name="Arai W."/>
            <person name="Tsubouchi T."/>
            <person name="Morono Y."/>
            <person name="Uchiyama I."/>
            <person name="Ito T."/>
            <person name="Fujiyama A."/>
            <person name="Inagaki F."/>
            <person name="Takami H."/>
        </authorList>
    </citation>
    <scope>NUCLEOTIDE SEQUENCE</scope>
    <source>
        <strain evidence="6">Expedition CK06-06</strain>
    </source>
</reference>
<accession>X1HGP8</accession>
<dbReference type="HAMAP" id="MF_00514">
    <property type="entry name" value="Ribosomal_bL35"/>
    <property type="match status" value="1"/>
</dbReference>
<sequence>MPKMKTHKGSAKRFKISGSGKIVHKSPTMSKKLMKKSSARKRRLKTEKTLKKCDAKVTRQKLGI</sequence>
<evidence type="ECO:0000256" key="2">
    <source>
        <dbReference type="ARBA" id="ARBA00022980"/>
    </source>
</evidence>
<dbReference type="InterPro" id="IPR037229">
    <property type="entry name" value="Ribosomal_bL35_sf"/>
</dbReference>
<dbReference type="AlphaFoldDB" id="X1HGP8"/>
<evidence type="ECO:0000256" key="1">
    <source>
        <dbReference type="ARBA" id="ARBA00006598"/>
    </source>
</evidence>
<dbReference type="Pfam" id="PF01632">
    <property type="entry name" value="Ribosomal_L35p"/>
    <property type="match status" value="1"/>
</dbReference>
<dbReference type="SUPFAM" id="SSF143034">
    <property type="entry name" value="L35p-like"/>
    <property type="match status" value="1"/>
</dbReference>
<dbReference type="InterPro" id="IPR001706">
    <property type="entry name" value="Ribosomal_bL35"/>
</dbReference>
<evidence type="ECO:0000256" key="3">
    <source>
        <dbReference type="ARBA" id="ARBA00023274"/>
    </source>
</evidence>
<protein>
    <recommendedName>
        <fullName evidence="7">50S ribosomal protein L35</fullName>
    </recommendedName>
</protein>
<dbReference type="EMBL" id="BART01004784">
    <property type="protein sequence ID" value="GAG56912.1"/>
    <property type="molecule type" value="Genomic_DNA"/>
</dbReference>
<evidence type="ECO:0000313" key="6">
    <source>
        <dbReference type="EMBL" id="GAH52979.1"/>
    </source>
</evidence>
<dbReference type="NCBIfam" id="TIGR00001">
    <property type="entry name" value="rpmI_bact"/>
    <property type="match status" value="1"/>
</dbReference>
<keyword evidence="2" id="KW-0689">Ribosomal protein</keyword>
<dbReference type="PANTHER" id="PTHR33343:SF1">
    <property type="entry name" value="LARGE RIBOSOMAL SUBUNIT PROTEIN BL35M"/>
    <property type="match status" value="1"/>
</dbReference>
<dbReference type="Gene3D" id="4.10.410.60">
    <property type="match status" value="1"/>
</dbReference>